<dbReference type="OrthoDB" id="1937566at2759"/>
<evidence type="ECO:0000256" key="2">
    <source>
        <dbReference type="SAM" id="MobiDB-lite"/>
    </source>
</evidence>
<organism evidence="4 5">
    <name type="scientific">Nyssa sinensis</name>
    <dbReference type="NCBI Taxonomy" id="561372"/>
    <lineage>
        <taxon>Eukaryota</taxon>
        <taxon>Viridiplantae</taxon>
        <taxon>Streptophyta</taxon>
        <taxon>Embryophyta</taxon>
        <taxon>Tracheophyta</taxon>
        <taxon>Spermatophyta</taxon>
        <taxon>Magnoliopsida</taxon>
        <taxon>eudicotyledons</taxon>
        <taxon>Gunneridae</taxon>
        <taxon>Pentapetalae</taxon>
        <taxon>asterids</taxon>
        <taxon>Cornales</taxon>
        <taxon>Nyssaceae</taxon>
        <taxon>Nyssa</taxon>
    </lineage>
</organism>
<evidence type="ECO:0000259" key="3">
    <source>
        <dbReference type="PROSITE" id="PS50891"/>
    </source>
</evidence>
<evidence type="ECO:0000256" key="1">
    <source>
        <dbReference type="ARBA" id="ARBA00005474"/>
    </source>
</evidence>
<evidence type="ECO:0000313" key="5">
    <source>
        <dbReference type="Proteomes" id="UP000325577"/>
    </source>
</evidence>
<comment type="similarity">
    <text evidence="1">Belongs to the LOB domain-containing protein family.</text>
</comment>
<sequence length="354" mass="40338">MAPHFPAGRMTEVEQVHSVFGHSNTFKALKVLNFEEQKEAVKSFLWEASLWIQDPVHGPLGKYQKLEEEFNLLKQDIYNQHLLQSIMAPVEPPIVGWCNDNGNLMITSYVNNCSSQFQEQDQEGHGYSHIASYHAINTAQEQDMVTRQERGFQAAAHQATFVQEQDPESRSRNTVFVQEVQDRESRDRDCIPHSYHHARLQRPESGRQRRGRVAPYGNFRQRRGSNIGGGYPYLYPSIHPSTPSGNGQLSDHSNTVLNYSAFETNGFGNGRDGYCAPVYHPRSLQREETVRRRTDDLASLPQQHLMNNGQNNNNNIPDQFHQVNGQTQENSTWQVNGETRGGFNRTGDYSLGHV</sequence>
<dbReference type="PROSITE" id="PS50891">
    <property type="entry name" value="LOB"/>
    <property type="match status" value="1"/>
</dbReference>
<reference evidence="4 5" key="1">
    <citation type="submission" date="2019-09" db="EMBL/GenBank/DDBJ databases">
        <title>A chromosome-level genome assembly of the Chinese tupelo Nyssa sinensis.</title>
        <authorList>
            <person name="Yang X."/>
            <person name="Kang M."/>
            <person name="Yang Y."/>
            <person name="Xiong H."/>
            <person name="Wang M."/>
            <person name="Zhang Z."/>
            <person name="Wang Z."/>
            <person name="Wu H."/>
            <person name="Ma T."/>
            <person name="Liu J."/>
            <person name="Xi Z."/>
        </authorList>
    </citation>
    <scope>NUCLEOTIDE SEQUENCE [LARGE SCALE GENOMIC DNA]</scope>
    <source>
        <strain evidence="4">J267</strain>
        <tissue evidence="4">Leaf</tissue>
    </source>
</reference>
<feature type="domain" description="LOB" evidence="3">
    <location>
        <begin position="1"/>
        <end position="84"/>
    </location>
</feature>
<name>A0A5J4Z9U4_9ASTE</name>
<accession>A0A5J4Z9U4</accession>
<keyword evidence="5" id="KW-1185">Reference proteome</keyword>
<evidence type="ECO:0000313" key="4">
    <source>
        <dbReference type="EMBL" id="KAA8515190.1"/>
    </source>
</evidence>
<dbReference type="Proteomes" id="UP000325577">
    <property type="component" value="Linkage Group LG9"/>
</dbReference>
<dbReference type="EMBL" id="CM018052">
    <property type="protein sequence ID" value="KAA8515190.1"/>
    <property type="molecule type" value="Genomic_DNA"/>
</dbReference>
<dbReference type="PANTHER" id="PTHR31301:SF165">
    <property type="entry name" value="LOB DOMAIN PROTEIN"/>
    <property type="match status" value="1"/>
</dbReference>
<dbReference type="InterPro" id="IPR004883">
    <property type="entry name" value="LOB"/>
</dbReference>
<protein>
    <recommendedName>
        <fullName evidence="3">LOB domain-containing protein</fullName>
    </recommendedName>
</protein>
<feature type="region of interest" description="Disordered" evidence="2">
    <location>
        <begin position="334"/>
        <end position="354"/>
    </location>
</feature>
<dbReference type="PANTHER" id="PTHR31301">
    <property type="entry name" value="LOB DOMAIN-CONTAINING PROTEIN 4-RELATED"/>
    <property type="match status" value="1"/>
</dbReference>
<dbReference type="Pfam" id="PF03195">
    <property type="entry name" value="LOB"/>
    <property type="match status" value="1"/>
</dbReference>
<gene>
    <name evidence="4" type="ORF">F0562_018369</name>
</gene>
<dbReference type="AlphaFoldDB" id="A0A5J4Z9U4"/>
<proteinExistence type="inferred from homology"/>